<evidence type="ECO:0000313" key="12">
    <source>
        <dbReference type="Proteomes" id="UP000094527"/>
    </source>
</evidence>
<reference evidence="11 12" key="1">
    <citation type="journal article" date="2016" name="Genome Biol. Evol.">
        <title>Gene Family Evolution Reflects Adaptation to Soil Environmental Stressors in the Genome of the Collembolan Orchesella cincta.</title>
        <authorList>
            <person name="Faddeeva-Vakhrusheva A."/>
            <person name="Derks M.F."/>
            <person name="Anvar S.Y."/>
            <person name="Agamennone V."/>
            <person name="Suring W."/>
            <person name="Smit S."/>
            <person name="van Straalen N.M."/>
            <person name="Roelofs D."/>
        </authorList>
    </citation>
    <scope>NUCLEOTIDE SEQUENCE [LARGE SCALE GENOMIC DNA]</scope>
    <source>
        <tissue evidence="11">Mixed pool</tissue>
    </source>
</reference>
<comment type="caution">
    <text evidence="11">The sequence shown here is derived from an EMBL/GenBank/DDBJ whole genome shotgun (WGS) entry which is preliminary data.</text>
</comment>
<dbReference type="SMART" id="SM00088">
    <property type="entry name" value="PINT"/>
    <property type="match status" value="1"/>
</dbReference>
<evidence type="ECO:0000256" key="2">
    <source>
        <dbReference type="ARBA" id="ARBA00006207"/>
    </source>
</evidence>
<comment type="function">
    <text evidence="1">Component of the 26S proteasome, a multiprotein complex involved in the ATP-dependent degradation of ubiquitinated proteins. This complex plays a key role in the maintenance of protein homeostasis by removing misfolded or damaged proteins, which could impair cellular functions, and by removing proteins whose functions are no longer required. Therefore, the proteasome participates in numerous cellular processes, including cell cycle progression, apoptosis, or DNA damage repair.</text>
</comment>
<proteinExistence type="inferred from homology"/>
<dbReference type="Pfam" id="PF01399">
    <property type="entry name" value="PCI"/>
    <property type="match status" value="1"/>
</dbReference>
<dbReference type="OrthoDB" id="1093at2759"/>
<evidence type="ECO:0000259" key="10">
    <source>
        <dbReference type="PROSITE" id="PS50250"/>
    </source>
</evidence>
<protein>
    <recommendedName>
        <fullName evidence="4">26S proteasome non-ATPase regulatory subunit 13</fullName>
    </recommendedName>
    <alternativeName>
        <fullName evidence="6">26S proteasome regulatory subunit RPN9</fullName>
    </alternativeName>
    <alternativeName>
        <fullName evidence="8">26S proteasome regulatory subunit S11</fullName>
    </alternativeName>
    <alternativeName>
        <fullName evidence="7">26S proteasome regulatory subunit p40.5</fullName>
    </alternativeName>
</protein>
<accession>A0A1D2MFN5</accession>
<dbReference type="PANTHER" id="PTHR10539">
    <property type="entry name" value="26S PROTEASOME NON-ATPASE REGULATORY SUBUNIT 13"/>
    <property type="match status" value="1"/>
</dbReference>
<feature type="domain" description="PCI" evidence="10">
    <location>
        <begin position="171"/>
        <end position="341"/>
    </location>
</feature>
<keyword evidence="12" id="KW-1185">Reference proteome</keyword>
<dbReference type="GO" id="GO:0008541">
    <property type="term" value="C:proteasome regulatory particle, lid subcomplex"/>
    <property type="evidence" value="ECO:0007669"/>
    <property type="project" value="TreeGrafter"/>
</dbReference>
<dbReference type="PANTHER" id="PTHR10539:SF0">
    <property type="entry name" value="26S PROTEASOME NON-ATPASE REGULATORY SUBUNIT 13"/>
    <property type="match status" value="1"/>
</dbReference>
<dbReference type="STRING" id="48709.A0A1D2MFN5"/>
<evidence type="ECO:0000313" key="11">
    <source>
        <dbReference type="EMBL" id="ODM91694.1"/>
    </source>
</evidence>
<feature type="coiled-coil region" evidence="9">
    <location>
        <begin position="349"/>
        <end position="376"/>
    </location>
</feature>
<evidence type="ECO:0000256" key="4">
    <source>
        <dbReference type="ARBA" id="ARBA00015732"/>
    </source>
</evidence>
<dbReference type="InterPro" id="IPR000717">
    <property type="entry name" value="PCI_dom"/>
</dbReference>
<evidence type="ECO:0000256" key="6">
    <source>
        <dbReference type="ARBA" id="ARBA00029749"/>
    </source>
</evidence>
<evidence type="ECO:0000256" key="9">
    <source>
        <dbReference type="SAM" id="Coils"/>
    </source>
</evidence>
<dbReference type="OMA" id="SFEDYWE"/>
<evidence type="ECO:0000256" key="8">
    <source>
        <dbReference type="ARBA" id="ARBA00032323"/>
    </source>
</evidence>
<comment type="similarity">
    <text evidence="2">Belongs to the proteasome subunit S11 family.</text>
</comment>
<evidence type="ECO:0000256" key="3">
    <source>
        <dbReference type="ARBA" id="ARBA00011441"/>
    </source>
</evidence>
<dbReference type="Pfam" id="PF22037">
    <property type="entry name" value="PSD13_N"/>
    <property type="match status" value="1"/>
</dbReference>
<sequence length="380" mass="43830">MVRDVSGYLRSKERTADPAMAEKWAKLDELHSKRLWHQLTIQLLSFVKEPSLQKDRLLIELYENFIQEFELRIKTLSFMELCALIVVQYEKPSETYVFLDNCEKRVSGDPVALALCKITRGQINLEKEQDVKSMKVILEDVEQILKQTDGITEVHGRFYLLQSSFYLEQGNLTDYYKSALKFLGCTSPRDLPLSLQKENAKNLAVSSLVADGIFNFGELLAHPVLDSLKRTQDEWLVLLMKAFNAGDVNEFEALKKKWSTNKLLAENESKLRTKVTLLAIMEMTFRRSANERQVSFEDVAKVTKLPIEQVELYVMKAIAKGLIVGKIDEVGKKIYMTWVQPRVLDTNQIGTMITRLDEWQKDLEKAQNMMKKDASDILLY</sequence>
<organism evidence="11 12">
    <name type="scientific">Orchesella cincta</name>
    <name type="common">Springtail</name>
    <name type="synonym">Podura cincta</name>
    <dbReference type="NCBI Taxonomy" id="48709"/>
    <lineage>
        <taxon>Eukaryota</taxon>
        <taxon>Metazoa</taxon>
        <taxon>Ecdysozoa</taxon>
        <taxon>Arthropoda</taxon>
        <taxon>Hexapoda</taxon>
        <taxon>Collembola</taxon>
        <taxon>Entomobryomorpha</taxon>
        <taxon>Entomobryoidea</taxon>
        <taxon>Orchesellidae</taxon>
        <taxon>Orchesellinae</taxon>
        <taxon>Orchesella</taxon>
    </lineage>
</organism>
<dbReference type="GO" id="GO:0005829">
    <property type="term" value="C:cytosol"/>
    <property type="evidence" value="ECO:0007669"/>
    <property type="project" value="TreeGrafter"/>
</dbReference>
<dbReference type="GO" id="GO:0005198">
    <property type="term" value="F:structural molecule activity"/>
    <property type="evidence" value="ECO:0007669"/>
    <property type="project" value="TreeGrafter"/>
</dbReference>
<dbReference type="InterPro" id="IPR054179">
    <property type="entry name" value="PSD13_N"/>
</dbReference>
<dbReference type="InterPro" id="IPR036390">
    <property type="entry name" value="WH_DNA-bd_sf"/>
</dbReference>
<evidence type="ECO:0000256" key="5">
    <source>
        <dbReference type="ARBA" id="ARBA00022942"/>
    </source>
</evidence>
<dbReference type="EMBL" id="LJIJ01001450">
    <property type="protein sequence ID" value="ODM91694.1"/>
    <property type="molecule type" value="Genomic_DNA"/>
</dbReference>
<dbReference type="GO" id="GO:0005634">
    <property type="term" value="C:nucleus"/>
    <property type="evidence" value="ECO:0007669"/>
    <property type="project" value="TreeGrafter"/>
</dbReference>
<gene>
    <name evidence="11" type="ORF">Ocin01_14988</name>
</gene>
<dbReference type="SUPFAM" id="SSF46785">
    <property type="entry name" value="Winged helix' DNA-binding domain"/>
    <property type="match status" value="1"/>
</dbReference>
<dbReference type="GO" id="GO:0006511">
    <property type="term" value="P:ubiquitin-dependent protein catabolic process"/>
    <property type="evidence" value="ECO:0007669"/>
    <property type="project" value="TreeGrafter"/>
</dbReference>
<comment type="subunit">
    <text evidence="3">Component of the 19S proteasome regulatory particle complex. The 26S proteasome consists of a 20S core particle (CP) and two 19S regulatory subunits (RP). The regulatory particle is made of a lid composed of 9 subunits including PSMD13, a base containing 6 ATPases and few additional components.</text>
</comment>
<evidence type="ECO:0000256" key="1">
    <source>
        <dbReference type="ARBA" id="ARBA00002362"/>
    </source>
</evidence>
<evidence type="ECO:0000256" key="7">
    <source>
        <dbReference type="ARBA" id="ARBA00031303"/>
    </source>
</evidence>
<keyword evidence="9" id="KW-0175">Coiled coil</keyword>
<dbReference type="PROSITE" id="PS50250">
    <property type="entry name" value="PCI"/>
    <property type="match status" value="1"/>
</dbReference>
<dbReference type="InterPro" id="IPR035298">
    <property type="entry name" value="PSMD13"/>
</dbReference>
<dbReference type="Proteomes" id="UP000094527">
    <property type="component" value="Unassembled WGS sequence"/>
</dbReference>
<dbReference type="AlphaFoldDB" id="A0A1D2MFN5"/>
<keyword evidence="5 11" id="KW-0647">Proteasome</keyword>
<name>A0A1D2MFN5_ORCCI</name>